<dbReference type="PANTHER" id="PTHR43873">
    <property type="entry name" value="COBYRINATE A,C-DIAMIDE SYNTHASE"/>
    <property type="match status" value="1"/>
</dbReference>
<keyword evidence="4 7" id="KW-0067">ATP-binding</keyword>
<feature type="site" description="Increases nucleophilicity of active site Cys" evidence="7">
    <location>
        <position position="430"/>
    </location>
</feature>
<dbReference type="AlphaFoldDB" id="A0A1M5ZCG0"/>
<dbReference type="Gene3D" id="3.40.50.880">
    <property type="match status" value="1"/>
</dbReference>
<keyword evidence="5 7" id="KW-0460">Magnesium</keyword>
<dbReference type="GO" id="GO:0005524">
    <property type="term" value="F:ATP binding"/>
    <property type="evidence" value="ECO:0007669"/>
    <property type="project" value="UniProtKB-UniRule"/>
</dbReference>
<gene>
    <name evidence="7" type="primary">cbiA</name>
    <name evidence="10" type="ORF">SAMN02745823_03499</name>
</gene>
<dbReference type="EC" id="6.3.5.11" evidence="7"/>
<proteinExistence type="inferred from homology"/>
<evidence type="ECO:0000256" key="6">
    <source>
        <dbReference type="ARBA" id="ARBA00022962"/>
    </source>
</evidence>
<feature type="domain" description="CobB/CobQ-like glutamine amidotransferase" evidence="9">
    <location>
        <begin position="248"/>
        <end position="433"/>
    </location>
</feature>
<comment type="similarity">
    <text evidence="7">Belongs to the CobB/CbiA family.</text>
</comment>
<evidence type="ECO:0000259" key="8">
    <source>
        <dbReference type="Pfam" id="PF01656"/>
    </source>
</evidence>
<dbReference type="HAMAP" id="MF_00027">
    <property type="entry name" value="CobB_CbiA"/>
    <property type="match status" value="1"/>
</dbReference>
<sequence length="455" mass="48021">MAAIPRFMVAAPSSGAGKTTVTLALLSALKRRGLDPVSFKCGPDYIDPMFHRAVLGIPSYNLDLFFTPAETVRGLFAGHAAGRGAAVIEGVMGYYDGSGTGTEASSYALAAATETPVILVVSARGAFLSIAATIKGFKDFRSDSRIAGVILNDCSKPLFDMTKAMLERETGLPVLGHLPRLEDCAIGSRHLGLVTAQEIGDLQQKLEKLGDAAEAAVDIGALLEIAAAAPSVGGSLPEAGMHLNSKPRIAVARDEAFCFYYEDNLNLLTRAGAELVPFSPLRDSGLPDGVSGVYLGGGYPELYAGQLSQNAAMLDSVRRAVSGGMPAFAECGGYLYLHESLEDDSGQAFPMAGVIAGRGFKTSRLQRFGYVTLTAREDTMLCAAGASVPAHEFHYWDSTVTGGQCTAAKPRGKSWPCVVATETLFAGFPHLYFYGNPTFAENFVKAAARYAERAV</sequence>
<comment type="catalytic activity">
    <reaction evidence="7">
        <text>cob(II)yrinate + 2 L-glutamine + 2 ATP + 2 H2O = cob(II)yrinate a,c diamide + 2 L-glutamate + 2 ADP + 2 phosphate + 2 H(+)</text>
        <dbReference type="Rhea" id="RHEA:26289"/>
        <dbReference type="ChEBI" id="CHEBI:15377"/>
        <dbReference type="ChEBI" id="CHEBI:15378"/>
        <dbReference type="ChEBI" id="CHEBI:29985"/>
        <dbReference type="ChEBI" id="CHEBI:30616"/>
        <dbReference type="ChEBI" id="CHEBI:43474"/>
        <dbReference type="ChEBI" id="CHEBI:58359"/>
        <dbReference type="ChEBI" id="CHEBI:58537"/>
        <dbReference type="ChEBI" id="CHEBI:58894"/>
        <dbReference type="ChEBI" id="CHEBI:456216"/>
        <dbReference type="EC" id="6.3.5.11"/>
    </reaction>
</comment>
<dbReference type="NCBIfam" id="TIGR00379">
    <property type="entry name" value="cobB"/>
    <property type="match status" value="1"/>
</dbReference>
<dbReference type="InterPro" id="IPR027417">
    <property type="entry name" value="P-loop_NTPase"/>
</dbReference>
<comment type="cofactor">
    <cofactor evidence="1 7">
        <name>Mg(2+)</name>
        <dbReference type="ChEBI" id="CHEBI:18420"/>
    </cofactor>
</comment>
<comment type="domain">
    <text evidence="7">Comprises of two domains. The C-terminal domain contains the binding site for glutamine and catalyzes the hydrolysis of this substrate to glutamate and ammonia. The N-terminal domain is anticipated to bind ATP and cobyrinate and catalyzes the ultimate synthesis of the diamide product. The ammonia produced via the glutaminase domain is probably translocated to the adjacent domain via a molecular tunnel, where it reacts with an activated intermediate.</text>
</comment>
<evidence type="ECO:0000256" key="1">
    <source>
        <dbReference type="ARBA" id="ARBA00001946"/>
    </source>
</evidence>
<dbReference type="PROSITE" id="PS51274">
    <property type="entry name" value="GATASE_COBBQ"/>
    <property type="match status" value="1"/>
</dbReference>
<keyword evidence="2 7" id="KW-0436">Ligase</keyword>
<accession>A0A1M5ZCG0</accession>
<comment type="pathway">
    <text evidence="7">Cofactor biosynthesis; adenosylcobalamin biosynthesis; cob(II)yrinate a,c-diamide from sirohydrochlorin (anaerobic route): step 10/10.</text>
</comment>
<dbReference type="Pfam" id="PF01656">
    <property type="entry name" value="CbiA"/>
    <property type="match status" value="1"/>
</dbReference>
<keyword evidence="11" id="KW-1185">Reference proteome</keyword>
<dbReference type="GO" id="GO:0009236">
    <property type="term" value="P:cobalamin biosynthetic process"/>
    <property type="evidence" value="ECO:0007669"/>
    <property type="project" value="UniProtKB-UniRule"/>
</dbReference>
<evidence type="ECO:0000259" key="9">
    <source>
        <dbReference type="Pfam" id="PF07685"/>
    </source>
</evidence>
<evidence type="ECO:0000313" key="10">
    <source>
        <dbReference type="EMBL" id="SHI21623.1"/>
    </source>
</evidence>
<comment type="miscellaneous">
    <text evidence="7">The a and c carboxylates of cobyrinate are activated for nucleophilic attack via formation of a phosphorylated intermediate by ATP. CbiA catalyzes first the amidation of the c-carboxylate, and then that of the a-carboxylate.</text>
</comment>
<dbReference type="NCBIfam" id="NF002204">
    <property type="entry name" value="PRK01077.1"/>
    <property type="match status" value="1"/>
</dbReference>
<dbReference type="InterPro" id="IPR002586">
    <property type="entry name" value="CobQ/CobB/MinD/ParA_Nub-bd_dom"/>
</dbReference>
<organism evidence="10 11">
    <name type="scientific">Sporobacter termitidis DSM 10068</name>
    <dbReference type="NCBI Taxonomy" id="1123282"/>
    <lineage>
        <taxon>Bacteria</taxon>
        <taxon>Bacillati</taxon>
        <taxon>Bacillota</taxon>
        <taxon>Clostridia</taxon>
        <taxon>Eubacteriales</taxon>
        <taxon>Oscillospiraceae</taxon>
        <taxon>Sporobacter</taxon>
    </lineage>
</organism>
<keyword evidence="3 7" id="KW-0547">Nucleotide-binding</keyword>
<dbReference type="Proteomes" id="UP000183995">
    <property type="component" value="Unassembled WGS sequence"/>
</dbReference>
<reference evidence="10 11" key="1">
    <citation type="submission" date="2016-11" db="EMBL/GenBank/DDBJ databases">
        <authorList>
            <person name="Jaros S."/>
            <person name="Januszkiewicz K."/>
            <person name="Wedrychowicz H."/>
        </authorList>
    </citation>
    <scope>NUCLEOTIDE SEQUENCE [LARGE SCALE GENOMIC DNA]</scope>
    <source>
        <strain evidence="10 11">DSM 10068</strain>
    </source>
</reference>
<dbReference type="STRING" id="1123282.SAMN02745823_03499"/>
<evidence type="ECO:0000256" key="2">
    <source>
        <dbReference type="ARBA" id="ARBA00022598"/>
    </source>
</evidence>
<dbReference type="SUPFAM" id="SSF52317">
    <property type="entry name" value="Class I glutamine amidotransferase-like"/>
    <property type="match status" value="1"/>
</dbReference>
<dbReference type="Pfam" id="PF07685">
    <property type="entry name" value="GATase_3"/>
    <property type="match status" value="1"/>
</dbReference>
<dbReference type="EMBL" id="FQXV01000016">
    <property type="protein sequence ID" value="SHI21623.1"/>
    <property type="molecule type" value="Genomic_DNA"/>
</dbReference>
<evidence type="ECO:0000256" key="4">
    <source>
        <dbReference type="ARBA" id="ARBA00022840"/>
    </source>
</evidence>
<keyword evidence="7" id="KW-0169">Cobalamin biosynthesis</keyword>
<name>A0A1M5ZCG0_9FIRM</name>
<dbReference type="Gene3D" id="3.40.50.300">
    <property type="entry name" value="P-loop containing nucleotide triphosphate hydrolases"/>
    <property type="match status" value="2"/>
</dbReference>
<dbReference type="UniPathway" id="UPA00148">
    <property type="reaction ID" value="UER00231"/>
</dbReference>
<dbReference type="PANTHER" id="PTHR43873:SF1">
    <property type="entry name" value="COBYRINATE A,C-DIAMIDE SYNTHASE"/>
    <property type="match status" value="1"/>
</dbReference>
<dbReference type="SUPFAM" id="SSF52540">
    <property type="entry name" value="P-loop containing nucleoside triphosphate hydrolases"/>
    <property type="match status" value="1"/>
</dbReference>
<evidence type="ECO:0000313" key="11">
    <source>
        <dbReference type="Proteomes" id="UP000183995"/>
    </source>
</evidence>
<dbReference type="InterPro" id="IPR029062">
    <property type="entry name" value="Class_I_gatase-like"/>
</dbReference>
<evidence type="ECO:0000256" key="7">
    <source>
        <dbReference type="HAMAP-Rule" id="MF_00027"/>
    </source>
</evidence>
<dbReference type="OrthoDB" id="9764035at2"/>
<evidence type="ECO:0000256" key="3">
    <source>
        <dbReference type="ARBA" id="ARBA00022741"/>
    </source>
</evidence>
<comment type="function">
    <text evidence="7">Catalyzes the ATP-dependent amidation of the two carboxylate groups at positions a and c of cobyrinate, using either L-glutamine or ammonia as the nitrogen source.</text>
</comment>
<dbReference type="GO" id="GO:0042242">
    <property type="term" value="F:cobyrinic acid a,c-diamide synthase activity"/>
    <property type="evidence" value="ECO:0007669"/>
    <property type="project" value="UniProtKB-UniRule"/>
</dbReference>
<dbReference type="InterPro" id="IPR004484">
    <property type="entry name" value="CbiA/CobB_synth"/>
</dbReference>
<keyword evidence="6 7" id="KW-0315">Glutamine amidotransferase</keyword>
<dbReference type="CDD" id="cd03130">
    <property type="entry name" value="GATase1_CobB"/>
    <property type="match status" value="1"/>
</dbReference>
<dbReference type="RefSeq" id="WP_073082076.1">
    <property type="nucleotide sequence ID" value="NZ_FQXV01000016.1"/>
</dbReference>
<evidence type="ECO:0000256" key="5">
    <source>
        <dbReference type="ARBA" id="ARBA00022842"/>
    </source>
</evidence>
<protein>
    <recommendedName>
        <fullName evidence="7">Cobyrinate a,c-diamide synthase</fullName>
        <ecNumber evidence="7">6.3.5.11</ecNumber>
    </recommendedName>
    <alternativeName>
        <fullName evidence="7">Cobyrinic acid a,c-diamide synthetase</fullName>
    </alternativeName>
</protein>
<feature type="active site" description="Nucleophile" evidence="7">
    <location>
        <position position="331"/>
    </location>
</feature>
<feature type="domain" description="CobQ/CobB/MinD/ParA nucleotide binding" evidence="8">
    <location>
        <begin position="8"/>
        <end position="184"/>
    </location>
</feature>
<dbReference type="InterPro" id="IPR011698">
    <property type="entry name" value="GATase_3"/>
</dbReference>